<protein>
    <recommendedName>
        <fullName evidence="3">DUF2789 domain-containing protein</fullName>
    </recommendedName>
</protein>
<comment type="caution">
    <text evidence="1">The sequence shown here is derived from an EMBL/GenBank/DDBJ whole genome shotgun (WGS) entry which is preliminary data.</text>
</comment>
<dbReference type="Proteomes" id="UP001171620">
    <property type="component" value="Unassembled WGS sequence"/>
</dbReference>
<evidence type="ECO:0008006" key="3">
    <source>
        <dbReference type="Google" id="ProtNLM"/>
    </source>
</evidence>
<evidence type="ECO:0000313" key="1">
    <source>
        <dbReference type="EMBL" id="MDN7799807.1"/>
    </source>
</evidence>
<dbReference type="AlphaFoldDB" id="A0AAW7TCA5"/>
<accession>A0AAW7TCA5</accession>
<dbReference type="RefSeq" id="WP_301819256.1">
    <property type="nucleotide sequence ID" value="NZ_JAUJTF010000012.1"/>
</dbReference>
<organism evidence="1 2">
    <name type="scientific">Burkholderia vietnamiensis</name>
    <dbReference type="NCBI Taxonomy" id="60552"/>
    <lineage>
        <taxon>Bacteria</taxon>
        <taxon>Pseudomonadati</taxon>
        <taxon>Pseudomonadota</taxon>
        <taxon>Betaproteobacteria</taxon>
        <taxon>Burkholderiales</taxon>
        <taxon>Burkholderiaceae</taxon>
        <taxon>Burkholderia</taxon>
        <taxon>Burkholderia cepacia complex</taxon>
    </lineage>
</organism>
<proteinExistence type="predicted"/>
<dbReference type="EMBL" id="JAUJRV010000057">
    <property type="protein sequence ID" value="MDN7799807.1"/>
    <property type="molecule type" value="Genomic_DNA"/>
</dbReference>
<reference evidence="1" key="1">
    <citation type="submission" date="2023-07" db="EMBL/GenBank/DDBJ databases">
        <title>A collection of bacterial strains from the Burkholderia cepacia Research Laboratory and Repository.</title>
        <authorList>
            <person name="Lipuma J."/>
            <person name="Spilker T."/>
            <person name="Caverly L."/>
        </authorList>
    </citation>
    <scope>NUCLEOTIDE SEQUENCE</scope>
    <source>
        <strain evidence="1">AU44268</strain>
    </source>
</reference>
<name>A0AAW7TCA5_BURVI</name>
<sequence length="81" mass="9235">MEMMSEQKLTVEQAYRAMFYFLEHEYELTKSDELGGMLGSLSWQIWEGGHGPADPAAWQDWQDAVQKALTTNENAAPPDKQ</sequence>
<evidence type="ECO:0000313" key="2">
    <source>
        <dbReference type="Proteomes" id="UP001171620"/>
    </source>
</evidence>
<gene>
    <name evidence="1" type="ORF">QZM33_33305</name>
</gene>